<organism evidence="1 2">
    <name type="scientific">Fructobacillus durionis</name>
    <dbReference type="NCBI Taxonomy" id="283737"/>
    <lineage>
        <taxon>Bacteria</taxon>
        <taxon>Bacillati</taxon>
        <taxon>Bacillota</taxon>
        <taxon>Bacilli</taxon>
        <taxon>Lactobacillales</taxon>
        <taxon>Lactobacillaceae</taxon>
        <taxon>Fructobacillus</taxon>
    </lineage>
</organism>
<dbReference type="RefSeq" id="WP_091502144.1">
    <property type="nucleotide sequence ID" value="NZ_FOLI01000002.1"/>
</dbReference>
<dbReference type="Pfam" id="PF16929">
    <property type="entry name" value="Asp2"/>
    <property type="match status" value="1"/>
</dbReference>
<evidence type="ECO:0000313" key="2">
    <source>
        <dbReference type="Proteomes" id="UP000199376"/>
    </source>
</evidence>
<dbReference type="InterPro" id="IPR022267">
    <property type="entry name" value="Asp2"/>
</dbReference>
<protein>
    <submittedName>
        <fullName evidence="1">Accessory secretory protein Asp2</fullName>
    </submittedName>
</protein>
<dbReference type="NCBIfam" id="TIGR03712">
    <property type="entry name" value="acc_sec_asp2"/>
    <property type="match status" value="1"/>
</dbReference>
<dbReference type="InterPro" id="IPR029058">
    <property type="entry name" value="AB_hydrolase_fold"/>
</dbReference>
<evidence type="ECO:0000313" key="1">
    <source>
        <dbReference type="EMBL" id="SFB95750.1"/>
    </source>
</evidence>
<gene>
    <name evidence="1" type="ORF">SAMN05660453_0717</name>
</gene>
<dbReference type="GO" id="GO:0015031">
    <property type="term" value="P:protein transport"/>
    <property type="evidence" value="ECO:0007669"/>
    <property type="project" value="InterPro"/>
</dbReference>
<dbReference type="Proteomes" id="UP000199376">
    <property type="component" value="Unassembled WGS sequence"/>
</dbReference>
<dbReference type="EMBL" id="FOLI01000002">
    <property type="protein sequence ID" value="SFB95750.1"/>
    <property type="molecule type" value="Genomic_DNA"/>
</dbReference>
<dbReference type="STRING" id="283737.SAMN05660453_0717"/>
<accession>A0A1I1FFA5</accession>
<sequence length="512" mass="58129">MTQTMSILQIGGTDWTNQVADYPLDWTFCQNIDLPVLLARQKSPKSLPFNYVLLTDSILDSAVLARQIQEWPAYRVLYLGELKDFTPTIQKALVERRAFSLSEQTAESVAEKILRDFYQGQAGFATRFSENQLLPENNYAWHWRRAGRFETTVSGDFGDSFQQIATLKTFPGDFQPSQENLLYADYSTTGSVELALSFVFFQNGGLQQLKLFQNPDARKLPMVRAPKDYQDYQIMVLAKGIGSLTLRNLHQRKSRHGVGYFIPGGERFLTADGQEIHSYFNPGCKKGPLVVAFAGTRLHVEGFEMMGPLDELGYPYLLFTDTRAQGGAFMVGNEEFEQLVMARISEAELSLGQEAENTIFTGYSMGSYPAMYYAGKMKSRHLVIAKPIINLGSFTAKGSFAHQGINHDWPIDVRQVLTGRLDERDTGALNRKLWSALDQLNWPKTHVDLYTMQQDEYDGESFPQLLDYLKEKQAQLHHVEVPGRHEEKIAVMIDFIQKSIEKQAQQQMGGFR</sequence>
<reference evidence="1 2" key="1">
    <citation type="submission" date="2016-10" db="EMBL/GenBank/DDBJ databases">
        <authorList>
            <person name="de Groot N.N."/>
        </authorList>
    </citation>
    <scope>NUCLEOTIDE SEQUENCE [LARGE SCALE GENOMIC DNA]</scope>
    <source>
        <strain evidence="1 2">DSM 19113</strain>
    </source>
</reference>
<dbReference type="SUPFAM" id="SSF53474">
    <property type="entry name" value="alpha/beta-Hydrolases"/>
    <property type="match status" value="1"/>
</dbReference>
<name>A0A1I1FFA5_9LACO</name>
<dbReference type="OrthoDB" id="9768578at2"/>
<keyword evidence="2" id="KW-1185">Reference proteome</keyword>
<proteinExistence type="predicted"/>
<dbReference type="AlphaFoldDB" id="A0A1I1FFA5"/>